<accession>A0AA37L4R4</accession>
<gene>
    <name evidence="2" type="ORF">ColSpa_02018</name>
</gene>
<keyword evidence="1" id="KW-0472">Membrane</keyword>
<sequence length="61" mass="7068">MDSFGVEEFLSGRTEQWESSSTFAFTLTFTLTLTLLSYTWTSSSPVQDARRAGQWQIPWRK</sequence>
<evidence type="ECO:0000313" key="3">
    <source>
        <dbReference type="Proteomes" id="UP001055115"/>
    </source>
</evidence>
<reference evidence="2 3" key="1">
    <citation type="submission" date="2022-03" db="EMBL/GenBank/DDBJ databases">
        <title>Genome data of Colletotrichum spp.</title>
        <authorList>
            <person name="Utami Y.D."/>
            <person name="Hiruma K."/>
        </authorList>
    </citation>
    <scope>NUCLEOTIDE SEQUENCE [LARGE SCALE GENOMIC DNA]</scope>
    <source>
        <strain evidence="2 3">MAFF 239500</strain>
    </source>
</reference>
<protein>
    <submittedName>
        <fullName evidence="2">Uncharacterized protein</fullName>
    </submittedName>
</protein>
<dbReference type="AlphaFoldDB" id="A0AA37L4R4"/>
<keyword evidence="1" id="KW-0812">Transmembrane</keyword>
<organism evidence="2 3">
    <name type="scientific">Colletotrichum spaethianum</name>
    <dbReference type="NCBI Taxonomy" id="700344"/>
    <lineage>
        <taxon>Eukaryota</taxon>
        <taxon>Fungi</taxon>
        <taxon>Dikarya</taxon>
        <taxon>Ascomycota</taxon>
        <taxon>Pezizomycotina</taxon>
        <taxon>Sordariomycetes</taxon>
        <taxon>Hypocreomycetidae</taxon>
        <taxon>Glomerellales</taxon>
        <taxon>Glomerellaceae</taxon>
        <taxon>Colletotrichum</taxon>
        <taxon>Colletotrichum spaethianum species complex</taxon>
    </lineage>
</organism>
<dbReference type="EMBL" id="BQXU01000003">
    <property type="protein sequence ID" value="GKT41837.1"/>
    <property type="molecule type" value="Genomic_DNA"/>
</dbReference>
<evidence type="ECO:0000256" key="1">
    <source>
        <dbReference type="SAM" id="Phobius"/>
    </source>
</evidence>
<feature type="transmembrane region" description="Helical" evidence="1">
    <location>
        <begin position="20"/>
        <end position="41"/>
    </location>
</feature>
<comment type="caution">
    <text evidence="2">The sequence shown here is derived from an EMBL/GenBank/DDBJ whole genome shotgun (WGS) entry which is preliminary data.</text>
</comment>
<dbReference type="GeneID" id="73322820"/>
<name>A0AA37L4R4_9PEZI</name>
<evidence type="ECO:0000313" key="2">
    <source>
        <dbReference type="EMBL" id="GKT41837.1"/>
    </source>
</evidence>
<dbReference type="Proteomes" id="UP001055115">
    <property type="component" value="Unassembled WGS sequence"/>
</dbReference>
<dbReference type="RefSeq" id="XP_049124187.1">
    <property type="nucleotide sequence ID" value="XM_049268230.1"/>
</dbReference>
<proteinExistence type="predicted"/>
<keyword evidence="1" id="KW-1133">Transmembrane helix</keyword>
<keyword evidence="3" id="KW-1185">Reference proteome</keyword>